<keyword evidence="2" id="KW-1185">Reference proteome</keyword>
<reference evidence="1 2" key="1">
    <citation type="submission" date="2017-11" db="EMBL/GenBank/DDBJ databases">
        <title>Comparitive Functional Genomics of Dry Heat Resistant strains isolated from the Viking Spacecraft.</title>
        <authorList>
            <person name="Seuylemezian A."/>
            <person name="Cooper K."/>
            <person name="Vaishampayan P."/>
        </authorList>
    </citation>
    <scope>NUCLEOTIDE SEQUENCE [LARGE SCALE GENOMIC DNA]</scope>
    <source>
        <strain evidence="1 2">V32-6</strain>
    </source>
</reference>
<sequence length="89" mass="10662">MIKRKADVKEFIYGFCLHAKWDGKKFYFVINLPEVTITLMQYTEGYFTIHRISELLCDIYEIPISEGEITNLIWKYRKYINQSTRVTVS</sequence>
<protein>
    <submittedName>
        <fullName evidence="1">Uncharacterized protein</fullName>
    </submittedName>
</protein>
<comment type="caution">
    <text evidence="1">The sequence shown here is derived from an EMBL/GenBank/DDBJ whole genome shotgun (WGS) entry which is preliminary data.</text>
</comment>
<evidence type="ECO:0000313" key="1">
    <source>
        <dbReference type="EMBL" id="PLS04008.1"/>
    </source>
</evidence>
<dbReference type="RefSeq" id="WP_101648273.1">
    <property type="nucleotide sequence ID" value="NZ_PGVE01000048.1"/>
</dbReference>
<dbReference type="EMBL" id="PGVE01000048">
    <property type="protein sequence ID" value="PLS04008.1"/>
    <property type="molecule type" value="Genomic_DNA"/>
</dbReference>
<evidence type="ECO:0000313" key="2">
    <source>
        <dbReference type="Proteomes" id="UP000234950"/>
    </source>
</evidence>
<dbReference type="AlphaFoldDB" id="A0A2N5HEQ8"/>
<organism evidence="1 2">
    <name type="scientific">Neobacillus cucumis</name>
    <dbReference type="NCBI Taxonomy" id="1740721"/>
    <lineage>
        <taxon>Bacteria</taxon>
        <taxon>Bacillati</taxon>
        <taxon>Bacillota</taxon>
        <taxon>Bacilli</taxon>
        <taxon>Bacillales</taxon>
        <taxon>Bacillaceae</taxon>
        <taxon>Neobacillus</taxon>
    </lineage>
</organism>
<dbReference type="OrthoDB" id="2936796at2"/>
<proteinExistence type="predicted"/>
<accession>A0A2N5HEQ8</accession>
<gene>
    <name evidence="1" type="ORF">CVD27_12675</name>
</gene>
<name>A0A2N5HEQ8_9BACI</name>
<dbReference type="Proteomes" id="UP000234950">
    <property type="component" value="Unassembled WGS sequence"/>
</dbReference>